<evidence type="ECO:0000313" key="1">
    <source>
        <dbReference type="EMBL" id="KAL3426865.1"/>
    </source>
</evidence>
<evidence type="ECO:0000313" key="2">
    <source>
        <dbReference type="Proteomes" id="UP001629113"/>
    </source>
</evidence>
<comment type="caution">
    <text evidence="1">The sequence shown here is derived from an EMBL/GenBank/DDBJ whole genome shotgun (WGS) entry which is preliminary data.</text>
</comment>
<dbReference type="EMBL" id="JBFCZG010000001">
    <property type="protein sequence ID" value="KAL3426865.1"/>
    <property type="molecule type" value="Genomic_DNA"/>
</dbReference>
<keyword evidence="2" id="KW-1185">Reference proteome</keyword>
<protein>
    <submittedName>
        <fullName evidence="1">Uncharacterized protein</fullName>
    </submittedName>
</protein>
<reference evidence="1 2" key="1">
    <citation type="submission" date="2024-06" db="EMBL/GenBank/DDBJ databases">
        <title>Complete genome of Phlyctema vagabunda strain 19-DSS-EL-015.</title>
        <authorList>
            <person name="Fiorenzani C."/>
        </authorList>
    </citation>
    <scope>NUCLEOTIDE SEQUENCE [LARGE SCALE GENOMIC DNA]</scope>
    <source>
        <strain evidence="1 2">19-DSS-EL-015</strain>
    </source>
</reference>
<sequence length="150" mass="16964">MGLWAALMPQVSANFDIYFVDDYSIIPTVRRYQVFEAQANCAQSQATRLFTQLDDVSGNKLGVRCKGGQGCYNGYAPADDIEQLEMNFGTNPVYHWTLYKNADRYMVGLDGKTYGHCIIFPDGDFDCPLRHGYRKFRCLTSFTANQLNGV</sequence>
<proteinExistence type="predicted"/>
<name>A0ABR4PU15_9HELO</name>
<accession>A0ABR4PU15</accession>
<dbReference type="Proteomes" id="UP001629113">
    <property type="component" value="Unassembled WGS sequence"/>
</dbReference>
<gene>
    <name evidence="1" type="ORF">PVAG01_00374</name>
</gene>
<organism evidence="1 2">
    <name type="scientific">Phlyctema vagabunda</name>
    <dbReference type="NCBI Taxonomy" id="108571"/>
    <lineage>
        <taxon>Eukaryota</taxon>
        <taxon>Fungi</taxon>
        <taxon>Dikarya</taxon>
        <taxon>Ascomycota</taxon>
        <taxon>Pezizomycotina</taxon>
        <taxon>Leotiomycetes</taxon>
        <taxon>Helotiales</taxon>
        <taxon>Dermateaceae</taxon>
        <taxon>Phlyctema</taxon>
    </lineage>
</organism>